<accession>A0A1F5S3U8</accession>
<dbReference type="PIRSF" id="PIRSF002181">
    <property type="entry name" value="Ribosomal_L13"/>
    <property type="match status" value="1"/>
</dbReference>
<dbReference type="GO" id="GO:0003729">
    <property type="term" value="F:mRNA binding"/>
    <property type="evidence" value="ECO:0007669"/>
    <property type="project" value="TreeGrafter"/>
</dbReference>
<dbReference type="Pfam" id="PF00572">
    <property type="entry name" value="Ribosomal_L13"/>
    <property type="match status" value="1"/>
</dbReference>
<dbReference type="GO" id="GO:0005840">
    <property type="term" value="C:ribosome"/>
    <property type="evidence" value="ECO:0007669"/>
    <property type="project" value="UniProtKB-KW"/>
</dbReference>
<evidence type="ECO:0000256" key="3">
    <source>
        <dbReference type="ARBA" id="ARBA00023274"/>
    </source>
</evidence>
<evidence type="ECO:0000313" key="6">
    <source>
        <dbReference type="Proteomes" id="UP000177407"/>
    </source>
</evidence>
<comment type="caution">
    <text evidence="5">The sequence shown here is derived from an EMBL/GenBank/DDBJ whole genome shotgun (WGS) entry which is preliminary data.</text>
</comment>
<evidence type="ECO:0000313" key="5">
    <source>
        <dbReference type="EMBL" id="OGF21316.1"/>
    </source>
</evidence>
<evidence type="ECO:0000256" key="2">
    <source>
        <dbReference type="ARBA" id="ARBA00022980"/>
    </source>
</evidence>
<dbReference type="PANTHER" id="PTHR11545">
    <property type="entry name" value="RIBOSOMAL PROTEIN L13"/>
    <property type="match status" value="1"/>
</dbReference>
<dbReference type="PANTHER" id="PTHR11545:SF2">
    <property type="entry name" value="LARGE RIBOSOMAL SUBUNIT PROTEIN UL13M"/>
    <property type="match status" value="1"/>
</dbReference>
<dbReference type="GO" id="GO:1990904">
    <property type="term" value="C:ribonucleoprotein complex"/>
    <property type="evidence" value="ECO:0007669"/>
    <property type="project" value="UniProtKB-KW"/>
</dbReference>
<dbReference type="CDD" id="cd00392">
    <property type="entry name" value="Ribosomal_L13"/>
    <property type="match status" value="1"/>
</dbReference>
<reference evidence="5 6" key="1">
    <citation type="journal article" date="2016" name="Nat. Commun.">
        <title>Thousands of microbial genomes shed light on interconnected biogeochemical processes in an aquifer system.</title>
        <authorList>
            <person name="Anantharaman K."/>
            <person name="Brown C.T."/>
            <person name="Hug L.A."/>
            <person name="Sharon I."/>
            <person name="Castelle C.J."/>
            <person name="Probst A.J."/>
            <person name="Thomas B.C."/>
            <person name="Singh A."/>
            <person name="Wilkins M.J."/>
            <person name="Karaoz U."/>
            <person name="Brodie E.L."/>
            <person name="Williams K.H."/>
            <person name="Hubbard S.S."/>
            <person name="Banfield J.F."/>
        </authorList>
    </citation>
    <scope>NUCLEOTIDE SEQUENCE [LARGE SCALE GENOMIC DNA]</scope>
</reference>
<comment type="subunit">
    <text evidence="4">Part of the 50S ribosomal subunit.</text>
</comment>
<sequence length="121" mass="13831">MPKTILKRETHTLDANGVPLGRLAVKAAVLLRGKNKTNYTANIDQGDFVNITNTSKVKFTGKKFTDKRYFWHTFHPGGKRQPTIQDLFIKDPGRVIKRAIYGMLPKNKLRAQIIKRLRVSL</sequence>
<comment type="function">
    <text evidence="4">This protein is one of the early assembly proteins of the 50S ribosomal subunit, although it is not seen to bind rRNA by itself. It is important during the early stages of 50S assembly.</text>
</comment>
<dbReference type="GO" id="GO:0003735">
    <property type="term" value="F:structural constituent of ribosome"/>
    <property type="evidence" value="ECO:0007669"/>
    <property type="project" value="InterPro"/>
</dbReference>
<dbReference type="EMBL" id="MFGA01000008">
    <property type="protein sequence ID" value="OGF21316.1"/>
    <property type="molecule type" value="Genomic_DNA"/>
</dbReference>
<gene>
    <name evidence="4" type="primary">rplM</name>
    <name evidence="5" type="ORF">A2257_00850</name>
</gene>
<keyword evidence="3 4" id="KW-0687">Ribonucleoprotein</keyword>
<dbReference type="Gene3D" id="3.90.1180.10">
    <property type="entry name" value="Ribosomal protein L13"/>
    <property type="match status" value="1"/>
</dbReference>
<dbReference type="InterPro" id="IPR005822">
    <property type="entry name" value="Ribosomal_uL13"/>
</dbReference>
<dbReference type="HAMAP" id="MF_01366">
    <property type="entry name" value="Ribosomal_uL13"/>
    <property type="match status" value="1"/>
</dbReference>
<proteinExistence type="inferred from homology"/>
<protein>
    <recommendedName>
        <fullName evidence="4">Large ribosomal subunit protein uL13</fullName>
    </recommendedName>
</protein>
<dbReference type="InterPro" id="IPR036899">
    <property type="entry name" value="Ribosomal_uL13_sf"/>
</dbReference>
<dbReference type="InterPro" id="IPR005823">
    <property type="entry name" value="Ribosomal_uL13_bac-type"/>
</dbReference>
<organism evidence="5 6">
    <name type="scientific">Candidatus Falkowbacteria bacterium RIFOXYA2_FULL_38_12</name>
    <dbReference type="NCBI Taxonomy" id="1797993"/>
    <lineage>
        <taxon>Bacteria</taxon>
        <taxon>Candidatus Falkowiibacteriota</taxon>
    </lineage>
</organism>
<dbReference type="GO" id="GO:0017148">
    <property type="term" value="P:negative regulation of translation"/>
    <property type="evidence" value="ECO:0007669"/>
    <property type="project" value="TreeGrafter"/>
</dbReference>
<evidence type="ECO:0000256" key="1">
    <source>
        <dbReference type="ARBA" id="ARBA00006227"/>
    </source>
</evidence>
<keyword evidence="2 4" id="KW-0689">Ribosomal protein</keyword>
<comment type="similarity">
    <text evidence="1 4">Belongs to the universal ribosomal protein uL13 family.</text>
</comment>
<dbReference type="Proteomes" id="UP000177407">
    <property type="component" value="Unassembled WGS sequence"/>
</dbReference>
<dbReference type="SUPFAM" id="SSF52161">
    <property type="entry name" value="Ribosomal protein L13"/>
    <property type="match status" value="1"/>
</dbReference>
<dbReference type="GO" id="GO:0006412">
    <property type="term" value="P:translation"/>
    <property type="evidence" value="ECO:0007669"/>
    <property type="project" value="UniProtKB-UniRule"/>
</dbReference>
<name>A0A1F5S3U8_9BACT</name>
<dbReference type="AlphaFoldDB" id="A0A1F5S3U8"/>
<dbReference type="NCBIfam" id="TIGR01066">
    <property type="entry name" value="rplM_bact"/>
    <property type="match status" value="1"/>
</dbReference>
<evidence type="ECO:0000256" key="4">
    <source>
        <dbReference type="HAMAP-Rule" id="MF_01366"/>
    </source>
</evidence>